<accession>A0ABP8NRU1</accession>
<protein>
    <recommendedName>
        <fullName evidence="4">PDZ domain-containing protein</fullName>
    </recommendedName>
</protein>
<dbReference type="InterPro" id="IPR001478">
    <property type="entry name" value="PDZ"/>
</dbReference>
<gene>
    <name evidence="5" type="ORF">GCM10023156_64350</name>
</gene>
<evidence type="ECO:0000259" key="4">
    <source>
        <dbReference type="PROSITE" id="PS50106"/>
    </source>
</evidence>
<dbReference type="Gene3D" id="2.30.42.10">
    <property type="match status" value="2"/>
</dbReference>
<keyword evidence="3" id="KW-0732">Signal</keyword>
<feature type="signal peptide" evidence="3">
    <location>
        <begin position="1"/>
        <end position="22"/>
    </location>
</feature>
<evidence type="ECO:0000256" key="1">
    <source>
        <dbReference type="ARBA" id="ARBA00010541"/>
    </source>
</evidence>
<evidence type="ECO:0000256" key="2">
    <source>
        <dbReference type="SAM" id="MobiDB-lite"/>
    </source>
</evidence>
<dbReference type="SUPFAM" id="SSF50156">
    <property type="entry name" value="PDZ domain-like"/>
    <property type="match status" value="2"/>
</dbReference>
<sequence length="469" mass="51726">MKTYQKSTLAWLIAGAVTVPLAGTTAFSQETAETQENAAANATAPEASSEASSATSSQVDPEEHIDRDSPALGVLVGSCPGQGVCVHDIVMGSPAERVGIERGDYILAINDKTVSTPKELKQVIEGLSAEDTVNVSVWRRGQKMTKQVALAAEAKTLPNSRQAWLGVALSDRDNGESGVAIEQVHPNSPAQKAGLSPGDVVIQIDNNKVTSIDEFVEKVRDLEPGAKVNLTVQRDDEEQQIAVTLGQVGNAPLRWFRRPFGGSAGQPFGSQAFDGQPLDLGMPPLMHQGAPDVMEEMIDDMRAQIRSLQKEMDELKSQVAPQPRGDQRKNRDRDAKNNPDDNLSSDDFNPADFVQLVVQRDGRGQGRGDHGGHDHGGHDHGDHGRGNQGNFQRPYNLPHLSNDWTGERYRYQDNRSYRYRVPYPPVYRYPSYYPYRYYQYGGRPYYYGGNYPYGYRGGVQIGPNFGIYW</sequence>
<dbReference type="Proteomes" id="UP001500840">
    <property type="component" value="Unassembled WGS sequence"/>
</dbReference>
<dbReference type="Pfam" id="PF13180">
    <property type="entry name" value="PDZ_2"/>
    <property type="match status" value="2"/>
</dbReference>
<feature type="region of interest" description="Disordered" evidence="2">
    <location>
        <begin position="32"/>
        <end position="65"/>
    </location>
</feature>
<comment type="similarity">
    <text evidence="1">Belongs to the peptidase S1C family.</text>
</comment>
<proteinExistence type="inferred from homology"/>
<feature type="compositionally biased region" description="Basic and acidic residues" evidence="2">
    <location>
        <begin position="325"/>
        <end position="339"/>
    </location>
</feature>
<dbReference type="InterPro" id="IPR036034">
    <property type="entry name" value="PDZ_sf"/>
</dbReference>
<feature type="domain" description="PDZ" evidence="4">
    <location>
        <begin position="62"/>
        <end position="135"/>
    </location>
</feature>
<name>A0ABP8NRU1_9BACT</name>
<keyword evidence="6" id="KW-1185">Reference proteome</keyword>
<feature type="chain" id="PRO_5045589561" description="PDZ domain-containing protein" evidence="3">
    <location>
        <begin position="23"/>
        <end position="469"/>
    </location>
</feature>
<comment type="caution">
    <text evidence="5">The sequence shown here is derived from an EMBL/GenBank/DDBJ whole genome shotgun (WGS) entry which is preliminary data.</text>
</comment>
<reference evidence="6" key="1">
    <citation type="journal article" date="2019" name="Int. J. Syst. Evol. Microbiol.">
        <title>The Global Catalogue of Microorganisms (GCM) 10K type strain sequencing project: providing services to taxonomists for standard genome sequencing and annotation.</title>
        <authorList>
            <consortium name="The Broad Institute Genomics Platform"/>
            <consortium name="The Broad Institute Genome Sequencing Center for Infectious Disease"/>
            <person name="Wu L."/>
            <person name="Ma J."/>
        </authorList>
    </citation>
    <scope>NUCLEOTIDE SEQUENCE [LARGE SCALE GENOMIC DNA]</scope>
    <source>
        <strain evidence="6">JCM 17759</strain>
    </source>
</reference>
<organism evidence="5 6">
    <name type="scientific">Novipirellula rosea</name>
    <dbReference type="NCBI Taxonomy" id="1031540"/>
    <lineage>
        <taxon>Bacteria</taxon>
        <taxon>Pseudomonadati</taxon>
        <taxon>Planctomycetota</taxon>
        <taxon>Planctomycetia</taxon>
        <taxon>Pirellulales</taxon>
        <taxon>Pirellulaceae</taxon>
        <taxon>Novipirellula</taxon>
    </lineage>
</organism>
<dbReference type="SMART" id="SM00228">
    <property type="entry name" value="PDZ"/>
    <property type="match status" value="2"/>
</dbReference>
<evidence type="ECO:0000313" key="5">
    <source>
        <dbReference type="EMBL" id="GAA4470704.1"/>
    </source>
</evidence>
<feature type="compositionally biased region" description="Low complexity" evidence="2">
    <location>
        <begin position="32"/>
        <end position="57"/>
    </location>
</feature>
<dbReference type="PROSITE" id="PS50106">
    <property type="entry name" value="PDZ"/>
    <property type="match status" value="2"/>
</dbReference>
<feature type="region of interest" description="Disordered" evidence="2">
    <location>
        <begin position="362"/>
        <end position="399"/>
    </location>
</feature>
<dbReference type="PANTHER" id="PTHR22939:SF129">
    <property type="entry name" value="SERINE PROTEASE HTRA2, MITOCHONDRIAL"/>
    <property type="match status" value="1"/>
</dbReference>
<dbReference type="RefSeq" id="WP_345327793.1">
    <property type="nucleotide sequence ID" value="NZ_BAABGA010000114.1"/>
</dbReference>
<feature type="domain" description="PDZ" evidence="4">
    <location>
        <begin position="147"/>
        <end position="234"/>
    </location>
</feature>
<evidence type="ECO:0000313" key="6">
    <source>
        <dbReference type="Proteomes" id="UP001500840"/>
    </source>
</evidence>
<evidence type="ECO:0000256" key="3">
    <source>
        <dbReference type="SAM" id="SignalP"/>
    </source>
</evidence>
<feature type="compositionally biased region" description="Basic and acidic residues" evidence="2">
    <location>
        <begin position="362"/>
        <end position="385"/>
    </location>
</feature>
<dbReference type="EMBL" id="BAABGA010000114">
    <property type="protein sequence ID" value="GAA4470704.1"/>
    <property type="molecule type" value="Genomic_DNA"/>
</dbReference>
<dbReference type="PANTHER" id="PTHR22939">
    <property type="entry name" value="SERINE PROTEASE FAMILY S1C HTRA-RELATED"/>
    <property type="match status" value="1"/>
</dbReference>
<feature type="region of interest" description="Disordered" evidence="2">
    <location>
        <begin position="312"/>
        <end position="350"/>
    </location>
</feature>